<gene>
    <name evidence="1" type="ORF">RF11_02602</name>
</gene>
<reference evidence="1 2" key="1">
    <citation type="journal article" date="2014" name="Genome Biol. Evol.">
        <title>The genome of the myxosporean Thelohanellus kitauei shows adaptations to nutrient acquisition within its fish host.</title>
        <authorList>
            <person name="Yang Y."/>
            <person name="Xiong J."/>
            <person name="Zhou Z."/>
            <person name="Huo F."/>
            <person name="Miao W."/>
            <person name="Ran C."/>
            <person name="Liu Y."/>
            <person name="Zhang J."/>
            <person name="Feng J."/>
            <person name="Wang M."/>
            <person name="Wang M."/>
            <person name="Wang L."/>
            <person name="Yao B."/>
        </authorList>
    </citation>
    <scope>NUCLEOTIDE SEQUENCE [LARGE SCALE GENOMIC DNA]</scope>
    <source>
        <strain evidence="1">Wuqing</strain>
    </source>
</reference>
<dbReference type="AlphaFoldDB" id="A0A0C2MIS2"/>
<evidence type="ECO:0000313" key="2">
    <source>
        <dbReference type="Proteomes" id="UP000031668"/>
    </source>
</evidence>
<protein>
    <submittedName>
        <fullName evidence="1">Uncharacterized protein</fullName>
    </submittedName>
</protein>
<dbReference type="Proteomes" id="UP000031668">
    <property type="component" value="Unassembled WGS sequence"/>
</dbReference>
<accession>A0A0C2MIS2</accession>
<evidence type="ECO:0000313" key="1">
    <source>
        <dbReference type="EMBL" id="KII64245.1"/>
    </source>
</evidence>
<proteinExistence type="predicted"/>
<name>A0A0C2MIS2_THEKT</name>
<sequence length="122" mass="13964">MIKKCMLLCAELICPDNELAFHTISQSRNTMLRFDDVARDLDIAIDESTEITDIAQIADIINGTQQLQTMFFILGESLCSLCVDWKQADYGYQWITSKDMQENRGRNKVVRATTTEFEVGFL</sequence>
<keyword evidence="2" id="KW-1185">Reference proteome</keyword>
<comment type="caution">
    <text evidence="1">The sequence shown here is derived from an EMBL/GenBank/DDBJ whole genome shotgun (WGS) entry which is preliminary data.</text>
</comment>
<dbReference type="EMBL" id="JWZT01004360">
    <property type="protein sequence ID" value="KII64245.1"/>
    <property type="molecule type" value="Genomic_DNA"/>
</dbReference>
<organism evidence="1 2">
    <name type="scientific">Thelohanellus kitauei</name>
    <name type="common">Myxosporean</name>
    <dbReference type="NCBI Taxonomy" id="669202"/>
    <lineage>
        <taxon>Eukaryota</taxon>
        <taxon>Metazoa</taxon>
        <taxon>Cnidaria</taxon>
        <taxon>Myxozoa</taxon>
        <taxon>Myxosporea</taxon>
        <taxon>Bivalvulida</taxon>
        <taxon>Platysporina</taxon>
        <taxon>Myxobolidae</taxon>
        <taxon>Thelohanellus</taxon>
    </lineage>
</organism>